<evidence type="ECO:0000313" key="8">
    <source>
        <dbReference type="EMBL" id="SHG73649.1"/>
    </source>
</evidence>
<dbReference type="InterPro" id="IPR007221">
    <property type="entry name" value="MreC"/>
</dbReference>
<reference evidence="9" key="1">
    <citation type="submission" date="2016-11" db="EMBL/GenBank/DDBJ databases">
        <authorList>
            <person name="Varghese N."/>
            <person name="Submissions S."/>
        </authorList>
    </citation>
    <scope>NUCLEOTIDE SEQUENCE [LARGE SCALE GENOMIC DNA]</scope>
    <source>
        <strain evidence="9">CGMCC 1.6496</strain>
    </source>
</reference>
<dbReference type="Pfam" id="PF04085">
    <property type="entry name" value="MreC"/>
    <property type="match status" value="1"/>
</dbReference>
<dbReference type="PANTHER" id="PTHR34138">
    <property type="entry name" value="CELL SHAPE-DETERMINING PROTEIN MREC"/>
    <property type="match status" value="1"/>
</dbReference>
<accession>A0A1M5M9T1</accession>
<protein>
    <recommendedName>
        <fullName evidence="2 5">Cell shape-determining protein MreC</fullName>
    </recommendedName>
    <alternativeName>
        <fullName evidence="4 5">Cell shape protein MreC</fullName>
    </alternativeName>
</protein>
<feature type="coiled-coil region" evidence="6">
    <location>
        <begin position="78"/>
        <end position="112"/>
    </location>
</feature>
<evidence type="ECO:0000256" key="3">
    <source>
        <dbReference type="ARBA" id="ARBA00022960"/>
    </source>
</evidence>
<keyword evidence="3 5" id="KW-0133">Cell shape</keyword>
<dbReference type="Proteomes" id="UP000184079">
    <property type="component" value="Unassembled WGS sequence"/>
</dbReference>
<dbReference type="InterPro" id="IPR042175">
    <property type="entry name" value="Cell/Rod_MreC_2"/>
</dbReference>
<comment type="function">
    <text evidence="5">Involved in formation and maintenance of cell shape.</text>
</comment>
<dbReference type="Gene3D" id="2.40.10.350">
    <property type="entry name" value="Rod shape-determining protein MreC, domain 2"/>
    <property type="match status" value="1"/>
</dbReference>
<evidence type="ECO:0000256" key="6">
    <source>
        <dbReference type="SAM" id="Coils"/>
    </source>
</evidence>
<sequence length="295" mass="33422">MSFLRKKRLFLLLIGFILLVALIGFSLRDREDLTIIEEIVNDTVGWAQSVVHAPVNWVTNVTRNIGDFKDTYEENKLLKQKLAEYKGLIYEVQELKEENEDLRKNLELTESDAIRNYNPIQATVISRSPERWLEQVTINKGKDNGVKKNMAVITPEGMVGKVMTPSKHTSTVQLLTGFDQFNRISGEISRDKGDNIFGMIEGYDKKSKHLIFRIIEESQKDVKKDELIVSSGMGGVFPAGLPIGKVQEVVPDKYGLTKTALVKPSADMYELNQVIVVDRSVQTDEGQESEEEEEE</sequence>
<evidence type="ECO:0000313" key="9">
    <source>
        <dbReference type="Proteomes" id="UP000184079"/>
    </source>
</evidence>
<dbReference type="InterPro" id="IPR055342">
    <property type="entry name" value="MreC_beta-barrel_core"/>
</dbReference>
<evidence type="ECO:0000259" key="7">
    <source>
        <dbReference type="Pfam" id="PF04085"/>
    </source>
</evidence>
<gene>
    <name evidence="8" type="ORF">SAMN05421807_101412</name>
</gene>
<dbReference type="NCBIfam" id="TIGR00219">
    <property type="entry name" value="mreC"/>
    <property type="match status" value="1"/>
</dbReference>
<organism evidence="8 9">
    <name type="scientific">Virgibacillus chiguensis</name>
    <dbReference type="NCBI Taxonomy" id="411959"/>
    <lineage>
        <taxon>Bacteria</taxon>
        <taxon>Bacillati</taxon>
        <taxon>Bacillota</taxon>
        <taxon>Bacilli</taxon>
        <taxon>Bacillales</taxon>
        <taxon>Bacillaceae</taxon>
        <taxon>Virgibacillus</taxon>
    </lineage>
</organism>
<dbReference type="GO" id="GO:0005886">
    <property type="term" value="C:plasma membrane"/>
    <property type="evidence" value="ECO:0007669"/>
    <property type="project" value="TreeGrafter"/>
</dbReference>
<dbReference type="GO" id="GO:0008360">
    <property type="term" value="P:regulation of cell shape"/>
    <property type="evidence" value="ECO:0007669"/>
    <property type="project" value="UniProtKB-KW"/>
</dbReference>
<dbReference type="AlphaFoldDB" id="A0A1M5M9T1"/>
<dbReference type="EMBL" id="FQXD01000001">
    <property type="protein sequence ID" value="SHG73649.1"/>
    <property type="molecule type" value="Genomic_DNA"/>
</dbReference>
<dbReference type="InterPro" id="IPR042177">
    <property type="entry name" value="Cell/Rod_1"/>
</dbReference>
<dbReference type="PIRSF" id="PIRSF038471">
    <property type="entry name" value="MreC"/>
    <property type="match status" value="1"/>
</dbReference>
<dbReference type="RefSeq" id="WP_073004667.1">
    <property type="nucleotide sequence ID" value="NZ_FQXD01000001.1"/>
</dbReference>
<keyword evidence="6" id="KW-0175">Coiled coil</keyword>
<dbReference type="PANTHER" id="PTHR34138:SF1">
    <property type="entry name" value="CELL SHAPE-DETERMINING PROTEIN MREC"/>
    <property type="match status" value="1"/>
</dbReference>
<proteinExistence type="inferred from homology"/>
<evidence type="ECO:0000256" key="4">
    <source>
        <dbReference type="ARBA" id="ARBA00032089"/>
    </source>
</evidence>
<evidence type="ECO:0000256" key="5">
    <source>
        <dbReference type="PIRNR" id="PIRNR038471"/>
    </source>
</evidence>
<dbReference type="Gene3D" id="2.40.10.340">
    <property type="entry name" value="Rod shape-determining protein MreC, domain 1"/>
    <property type="match status" value="1"/>
</dbReference>
<evidence type="ECO:0000256" key="2">
    <source>
        <dbReference type="ARBA" id="ARBA00013855"/>
    </source>
</evidence>
<evidence type="ECO:0000256" key="1">
    <source>
        <dbReference type="ARBA" id="ARBA00009369"/>
    </source>
</evidence>
<keyword evidence="9" id="KW-1185">Reference proteome</keyword>
<feature type="domain" description="Rod shape-determining protein MreC beta-barrel core" evidence="7">
    <location>
        <begin position="124"/>
        <end position="277"/>
    </location>
</feature>
<name>A0A1M5M9T1_9BACI</name>
<dbReference type="OrthoDB" id="9792313at2"/>
<comment type="similarity">
    <text evidence="1 5">Belongs to the MreC family.</text>
</comment>